<evidence type="ECO:0000313" key="4">
    <source>
        <dbReference type="EMBL" id="BBE20030.1"/>
    </source>
</evidence>
<accession>A0A5K7SEM6</accession>
<reference evidence="4" key="1">
    <citation type="journal article" date="2020" name="Int. J. Syst. Evol. Microbiol.">
        <title>Aquipluma nitroreducens gen. nov. sp. nov., a novel facultatively anaerobic bacterium isolated from a freshwater lake.</title>
        <authorList>
            <person name="Watanabe M."/>
            <person name="Kojima H."/>
            <person name="Fukui M."/>
        </authorList>
    </citation>
    <scope>NUCLEOTIDE SEQUENCE</scope>
    <source>
        <strain evidence="4">MeG22</strain>
    </source>
</reference>
<dbReference type="KEGG" id="anf:AQPE_4221"/>
<evidence type="ECO:0000259" key="2">
    <source>
        <dbReference type="Pfam" id="PF13102"/>
    </source>
</evidence>
<evidence type="ECO:0000313" key="5">
    <source>
        <dbReference type="Proteomes" id="UP001193389"/>
    </source>
</evidence>
<evidence type="ECO:0000256" key="1">
    <source>
        <dbReference type="ARBA" id="ARBA00023125"/>
    </source>
</evidence>
<keyword evidence="1" id="KW-0238">DNA-binding</keyword>
<gene>
    <name evidence="4" type="ORF">AQPE_4221</name>
</gene>
<dbReference type="RefSeq" id="WP_318348228.1">
    <property type="nucleotide sequence ID" value="NZ_AP018694.1"/>
</dbReference>
<dbReference type="EMBL" id="AP018694">
    <property type="protein sequence ID" value="BBE20030.1"/>
    <property type="molecule type" value="Genomic_DNA"/>
</dbReference>
<dbReference type="Gene3D" id="1.10.150.130">
    <property type="match status" value="1"/>
</dbReference>
<evidence type="ECO:0000259" key="3">
    <source>
        <dbReference type="Pfam" id="PF17293"/>
    </source>
</evidence>
<dbReference type="InterPro" id="IPR011010">
    <property type="entry name" value="DNA_brk_join_enz"/>
</dbReference>
<sequence length="276" mass="32702">MKKQETFSVRFFVRKSRVTNEEFGPLFVRITVNSSRIEISLGKSVATEIWHEKLQKCKGQTREAKQINDFLELTTFKINEIRHRLIIEGKEITADLLKTRYKGLPDADEIHKPTILELYEIHNNKLKELVDIDIAKATYKRHNTSKSHIATFIKYQFGQDDIVLDRIDYKFLNDYEHYFKVVRKCNHNSTMKYIKNLGKVIRLGLAEGYMNKNPFDKFKLTYKTVQRDILTIEEVDKLVKLKIPEERLDRVRDLFVFCIYTGLAFVDVTNWICRLN</sequence>
<dbReference type="Proteomes" id="UP001193389">
    <property type="component" value="Chromosome"/>
</dbReference>
<dbReference type="AlphaFoldDB" id="A0A5K7SEM6"/>
<dbReference type="InterPro" id="IPR010998">
    <property type="entry name" value="Integrase_recombinase_N"/>
</dbReference>
<dbReference type="GO" id="GO:0003677">
    <property type="term" value="F:DNA binding"/>
    <property type="evidence" value="ECO:0007669"/>
    <property type="project" value="UniProtKB-KW"/>
</dbReference>
<protein>
    <submittedName>
        <fullName evidence="4">Tyrosine type site-specific recombinase</fullName>
    </submittedName>
</protein>
<organism evidence="4 5">
    <name type="scientific">Aquipluma nitroreducens</name>
    <dbReference type="NCBI Taxonomy" id="2010828"/>
    <lineage>
        <taxon>Bacteria</taxon>
        <taxon>Pseudomonadati</taxon>
        <taxon>Bacteroidota</taxon>
        <taxon>Bacteroidia</taxon>
        <taxon>Marinilabiliales</taxon>
        <taxon>Prolixibacteraceae</taxon>
        <taxon>Aquipluma</taxon>
    </lineage>
</organism>
<dbReference type="Pfam" id="PF17293">
    <property type="entry name" value="Arm-DNA-bind_5"/>
    <property type="match status" value="1"/>
</dbReference>
<proteinExistence type="predicted"/>
<keyword evidence="5" id="KW-1185">Reference proteome</keyword>
<dbReference type="InterPro" id="IPR025269">
    <property type="entry name" value="SAM-like_dom"/>
</dbReference>
<name>A0A5K7SEM6_9BACT</name>
<dbReference type="SUPFAM" id="SSF56349">
    <property type="entry name" value="DNA breaking-rejoining enzymes"/>
    <property type="match status" value="1"/>
</dbReference>
<feature type="domain" description="Arm DNA-binding" evidence="3">
    <location>
        <begin position="11"/>
        <end position="98"/>
    </location>
</feature>
<dbReference type="InterPro" id="IPR035386">
    <property type="entry name" value="Arm-DNA-bind_5"/>
</dbReference>
<feature type="domain" description="Phage integrase SAM-like" evidence="2">
    <location>
        <begin position="116"/>
        <end position="219"/>
    </location>
</feature>
<dbReference type="Pfam" id="PF13102">
    <property type="entry name" value="Phage_int_SAM_5"/>
    <property type="match status" value="1"/>
</dbReference>